<proteinExistence type="predicted"/>
<evidence type="ECO:0000256" key="1">
    <source>
        <dbReference type="SAM" id="MobiDB-lite"/>
    </source>
</evidence>
<evidence type="ECO:0000313" key="2">
    <source>
        <dbReference type="EMBL" id="CAF3734242.1"/>
    </source>
</evidence>
<reference evidence="2" key="1">
    <citation type="submission" date="2021-02" db="EMBL/GenBank/DDBJ databases">
        <authorList>
            <person name="Nowell W R."/>
        </authorList>
    </citation>
    <scope>NUCLEOTIDE SEQUENCE</scope>
</reference>
<dbReference type="AlphaFoldDB" id="A0A818X8W4"/>
<protein>
    <submittedName>
        <fullName evidence="2">Uncharacterized protein</fullName>
    </submittedName>
</protein>
<dbReference type="EMBL" id="CAJNYU010004224">
    <property type="protein sequence ID" value="CAF3734242.1"/>
    <property type="molecule type" value="Genomic_DNA"/>
</dbReference>
<feature type="region of interest" description="Disordered" evidence="1">
    <location>
        <begin position="1"/>
        <end position="44"/>
    </location>
</feature>
<organism evidence="2 3">
    <name type="scientific">Rotaria socialis</name>
    <dbReference type="NCBI Taxonomy" id="392032"/>
    <lineage>
        <taxon>Eukaryota</taxon>
        <taxon>Metazoa</taxon>
        <taxon>Spiralia</taxon>
        <taxon>Gnathifera</taxon>
        <taxon>Rotifera</taxon>
        <taxon>Eurotatoria</taxon>
        <taxon>Bdelloidea</taxon>
        <taxon>Philodinida</taxon>
        <taxon>Philodinidae</taxon>
        <taxon>Rotaria</taxon>
    </lineage>
</organism>
<dbReference type="Proteomes" id="UP000663869">
    <property type="component" value="Unassembled WGS sequence"/>
</dbReference>
<sequence length="553" mass="63165">MPRKTKVVPHLNTLNKKRYSTTTVDENDGSGSSEEFEEMESDSNNMADDEVVDFQDKISIENIADVFELCQATCPVKYLSVLMYMSLRHLGIKWTDSDNILRQIGAFKSETSHKWSKAFLSGDFDEFVSENRGGKHSPDFWNYFPEIEISAKQFTLERCSQKVASFTSMDLALFIDTAYYETIGITKDTDSELIRSVSSCRNDLRRWGATFKENGARPYFEGHERQDVVESRKAFIDSFLSRQDSFYTVSDDPQLPGWQVPTKQNPSIILFHDESTFKSEEVAQRDGASETLLPFIRRVKKYHQLGAPTVLEYVLNTASASLNVGYDNYLDNAAVLGQCERLFQMIEFKECFKGHTIECVFDQARTHTAKSHSVNDFSRSVGTKCTVDKIQYLDPNGKARSIDCFFQSGPNKGLSKGLDVIAKELGIAQPEKFKLPALRDHLSTHPAFQNVSRLELLVQKYHVRIHFCPKFHYELFANHIANLLQPYEYETVCSNVKCPVRRKSHQSSRLSFNVKNGNIQDQIIAEFGTRSREKCGAELNRWSSDTPLPKTFE</sequence>
<accession>A0A818X8W4</accession>
<feature type="compositionally biased region" description="Acidic residues" evidence="1">
    <location>
        <begin position="34"/>
        <end position="44"/>
    </location>
</feature>
<evidence type="ECO:0000313" key="3">
    <source>
        <dbReference type="Proteomes" id="UP000663869"/>
    </source>
</evidence>
<comment type="caution">
    <text evidence="2">The sequence shown here is derived from an EMBL/GenBank/DDBJ whole genome shotgun (WGS) entry which is preliminary data.</text>
</comment>
<gene>
    <name evidence="2" type="ORF">FME351_LOCUS29876</name>
</gene>
<name>A0A818X8W4_9BILA</name>